<evidence type="ECO:0000256" key="5">
    <source>
        <dbReference type="ARBA" id="ARBA00022737"/>
    </source>
</evidence>
<dbReference type="RefSeq" id="WP_214718426.1">
    <property type="nucleotide sequence ID" value="NZ_CP183077.1"/>
</dbReference>
<evidence type="ECO:0000256" key="4">
    <source>
        <dbReference type="ARBA" id="ARBA00022692"/>
    </source>
</evidence>
<dbReference type="PROSITE" id="PS51846">
    <property type="entry name" value="CNNM"/>
    <property type="match status" value="1"/>
</dbReference>
<organism evidence="14 15">
    <name type="scientific">Exiguobacterium mexicanum</name>
    <dbReference type="NCBI Taxonomy" id="340146"/>
    <lineage>
        <taxon>Bacteria</taxon>
        <taxon>Bacillati</taxon>
        <taxon>Bacillota</taxon>
        <taxon>Bacilli</taxon>
        <taxon>Bacillales</taxon>
        <taxon>Bacillales Family XII. Incertae Sedis</taxon>
        <taxon>Exiguobacterium</taxon>
    </lineage>
</organism>
<dbReference type="PROSITE" id="PS51371">
    <property type="entry name" value="CBS"/>
    <property type="match status" value="1"/>
</dbReference>
<evidence type="ECO:0000256" key="10">
    <source>
        <dbReference type="PROSITE-ProRule" id="PRU01193"/>
    </source>
</evidence>
<name>A0ABT7MPI5_9BACL</name>
<feature type="transmembrane region" description="Helical" evidence="11">
    <location>
        <begin position="61"/>
        <end position="81"/>
    </location>
</feature>
<evidence type="ECO:0000256" key="7">
    <source>
        <dbReference type="ARBA" id="ARBA00023122"/>
    </source>
</evidence>
<dbReference type="EMBL" id="JASWER010000005">
    <property type="protein sequence ID" value="MDL5377092.1"/>
    <property type="molecule type" value="Genomic_DNA"/>
</dbReference>
<feature type="domain" description="CBS" evidence="12">
    <location>
        <begin position="283"/>
        <end position="343"/>
    </location>
</feature>
<dbReference type="PANTHER" id="PTHR43099:SF5">
    <property type="entry name" value="HLYC_CORC FAMILY TRANSPORTER"/>
    <property type="match status" value="1"/>
</dbReference>
<dbReference type="Pfam" id="PF00571">
    <property type="entry name" value="CBS"/>
    <property type="match status" value="1"/>
</dbReference>
<dbReference type="Proteomes" id="UP001230807">
    <property type="component" value="Unassembled WGS sequence"/>
</dbReference>
<evidence type="ECO:0000259" key="13">
    <source>
        <dbReference type="PROSITE" id="PS51846"/>
    </source>
</evidence>
<dbReference type="InterPro" id="IPR044751">
    <property type="entry name" value="Ion_transp-like_CBS"/>
</dbReference>
<dbReference type="SUPFAM" id="SSF54631">
    <property type="entry name" value="CBS-domain pair"/>
    <property type="match status" value="1"/>
</dbReference>
<reference evidence="14 15" key="1">
    <citation type="submission" date="2023-06" db="EMBL/GenBank/DDBJ databases">
        <title>Influencing factors and mechanism of Cr(VI) reduction by facultative anaerobic Exiguobacterium sp. PY14.</title>
        <authorList>
            <person name="Zou L."/>
        </authorList>
    </citation>
    <scope>NUCLEOTIDE SEQUENCE [LARGE SCALE GENOMIC DNA]</scope>
    <source>
        <strain evidence="14 15">PY14</strain>
    </source>
</reference>
<protein>
    <submittedName>
        <fullName evidence="14">Hemolysin family protein</fullName>
    </submittedName>
</protein>
<accession>A0ABT7MPI5</accession>
<dbReference type="Pfam" id="PF01595">
    <property type="entry name" value="CNNM"/>
    <property type="match status" value="1"/>
</dbReference>
<evidence type="ECO:0000256" key="8">
    <source>
        <dbReference type="ARBA" id="ARBA00023136"/>
    </source>
</evidence>
<comment type="subcellular location">
    <subcellularLocation>
        <location evidence="1">Cell membrane</location>
        <topology evidence="1">Multi-pass membrane protein</topology>
    </subcellularLocation>
</comment>
<comment type="caution">
    <text evidence="14">The sequence shown here is derived from an EMBL/GenBank/DDBJ whole genome shotgun (WGS) entry which is preliminary data.</text>
</comment>
<feature type="transmembrane region" description="Helical" evidence="11">
    <location>
        <begin position="101"/>
        <end position="121"/>
    </location>
</feature>
<evidence type="ECO:0000313" key="14">
    <source>
        <dbReference type="EMBL" id="MDL5377092.1"/>
    </source>
</evidence>
<evidence type="ECO:0000256" key="9">
    <source>
        <dbReference type="PROSITE-ProRule" id="PRU00703"/>
    </source>
</evidence>
<proteinExistence type="inferred from homology"/>
<dbReference type="Gene3D" id="3.30.465.10">
    <property type="match status" value="1"/>
</dbReference>
<dbReference type="InterPro" id="IPR002550">
    <property type="entry name" value="CNNM"/>
</dbReference>
<dbReference type="CDD" id="cd04590">
    <property type="entry name" value="CBS_pair_CorC_HlyC_assoc"/>
    <property type="match status" value="1"/>
</dbReference>
<dbReference type="InterPro" id="IPR005170">
    <property type="entry name" value="Transptr-assoc_dom"/>
</dbReference>
<evidence type="ECO:0000259" key="12">
    <source>
        <dbReference type="PROSITE" id="PS51371"/>
    </source>
</evidence>
<keyword evidence="15" id="KW-1185">Reference proteome</keyword>
<evidence type="ECO:0000256" key="1">
    <source>
        <dbReference type="ARBA" id="ARBA00004651"/>
    </source>
</evidence>
<dbReference type="InterPro" id="IPR046342">
    <property type="entry name" value="CBS_dom_sf"/>
</dbReference>
<dbReference type="InterPro" id="IPR036318">
    <property type="entry name" value="FAD-bd_PCMH-like_sf"/>
</dbReference>
<evidence type="ECO:0000256" key="3">
    <source>
        <dbReference type="ARBA" id="ARBA00022475"/>
    </source>
</evidence>
<feature type="transmembrane region" description="Helical" evidence="11">
    <location>
        <begin position="12"/>
        <end position="30"/>
    </location>
</feature>
<dbReference type="SUPFAM" id="SSF56176">
    <property type="entry name" value="FAD-binding/transporter-associated domain-like"/>
    <property type="match status" value="1"/>
</dbReference>
<dbReference type="Gene3D" id="3.10.580.10">
    <property type="entry name" value="CBS-domain"/>
    <property type="match status" value="1"/>
</dbReference>
<keyword evidence="8 10" id="KW-0472">Membrane</keyword>
<keyword evidence="3" id="KW-1003">Cell membrane</keyword>
<dbReference type="InterPro" id="IPR051676">
    <property type="entry name" value="UPF0053_domain"/>
</dbReference>
<dbReference type="InterPro" id="IPR016169">
    <property type="entry name" value="FAD-bd_PCMH_sub2"/>
</dbReference>
<sequence>MDSSWLIDLSIIWFLIVLNGIFAMSEIALISSKPSRLEAAASRGSRSAEIALRHSKDPTDLLSTVQVGITLIGIINGAFGGARFSEPLAQQLIALGIGSELAGTLGYIIVVTIITYLSLIIGELVPKRIALVTPERVTMTIIPALDFFSKVMKPFVWVLSKSTLIVYKLLGLKSEQSSGETELEIKQLLSEGMAQGDFAHDEVKQVERLFAFHDRYIYQLMQPRTTVEWIDLDDSIEGIQERIYKSQHSKLPVGRGSLDQFIGFVEVRDLLTLPSLKHESQILKRVKQALVVPRQREASLVLQAMQQSGVGMAFVLDEYGGFLGIVTLFDILEEIVGEVIIEEEEPSVVRREDGSYLADGMLNIDEAKQLFGLPDFLEGQERAAYHTLAGFLITQLGKVPQKGDVIEAYGLRFEIVDMDGRRIDQVLVRPIDSEPSIEPQ</sequence>
<keyword evidence="4 10" id="KW-0812">Transmembrane</keyword>
<keyword evidence="7 9" id="KW-0129">CBS domain</keyword>
<dbReference type="PANTHER" id="PTHR43099">
    <property type="entry name" value="UPF0053 PROTEIN YRKA"/>
    <property type="match status" value="1"/>
</dbReference>
<gene>
    <name evidence="14" type="ORF">QR695_08710</name>
</gene>
<evidence type="ECO:0000256" key="2">
    <source>
        <dbReference type="ARBA" id="ARBA00006337"/>
    </source>
</evidence>
<dbReference type="Pfam" id="PF03471">
    <property type="entry name" value="CorC_HlyC"/>
    <property type="match status" value="1"/>
</dbReference>
<comment type="similarity">
    <text evidence="2">Belongs to the UPF0053 family.</text>
</comment>
<evidence type="ECO:0000256" key="6">
    <source>
        <dbReference type="ARBA" id="ARBA00022989"/>
    </source>
</evidence>
<keyword evidence="6 10" id="KW-1133">Transmembrane helix</keyword>
<evidence type="ECO:0000256" key="11">
    <source>
        <dbReference type="SAM" id="Phobius"/>
    </source>
</evidence>
<evidence type="ECO:0000313" key="15">
    <source>
        <dbReference type="Proteomes" id="UP001230807"/>
    </source>
</evidence>
<dbReference type="InterPro" id="IPR000644">
    <property type="entry name" value="CBS_dom"/>
</dbReference>
<feature type="domain" description="CNNM transmembrane" evidence="13">
    <location>
        <begin position="1"/>
        <end position="202"/>
    </location>
</feature>
<keyword evidence="5" id="KW-0677">Repeat</keyword>
<dbReference type="SMART" id="SM01091">
    <property type="entry name" value="CorC_HlyC"/>
    <property type="match status" value="1"/>
</dbReference>